<dbReference type="AlphaFoldDB" id="A0AAN8JPD1"/>
<accession>A0AAN8JPD1</accession>
<dbReference type="Proteomes" id="UP001347796">
    <property type="component" value="Unassembled WGS sequence"/>
</dbReference>
<evidence type="ECO:0000313" key="3">
    <source>
        <dbReference type="Proteomes" id="UP001347796"/>
    </source>
</evidence>
<organism evidence="2 3">
    <name type="scientific">Patella caerulea</name>
    <name type="common">Rayed Mediterranean limpet</name>
    <dbReference type="NCBI Taxonomy" id="87958"/>
    <lineage>
        <taxon>Eukaryota</taxon>
        <taxon>Metazoa</taxon>
        <taxon>Spiralia</taxon>
        <taxon>Lophotrochozoa</taxon>
        <taxon>Mollusca</taxon>
        <taxon>Gastropoda</taxon>
        <taxon>Patellogastropoda</taxon>
        <taxon>Patelloidea</taxon>
        <taxon>Patellidae</taxon>
        <taxon>Patella</taxon>
    </lineage>
</organism>
<protein>
    <submittedName>
        <fullName evidence="2">Uncharacterized protein</fullName>
    </submittedName>
</protein>
<sequence>MYLAAQLVLLTVICCWSAIRGQTCTKTFSAGTSVPDEELMNALYIADPNPATGYLSFGIDPRYPRQNKMIGTFKNSNLTYNSWLLGEHDGVTEMANLWVYVSLLVSSDIDDLNGHYLSLSTRGTVTPKPAIHFKNLETKFQQVCSGFNSYTTVWPFSCFDSSFFCSFKQALEKLSAVVQYPNPSSSSHQCQLTTQRVNEMSDLAVDNDARHNAMDKLYQAAIVDRFSTDTVKRPFEHSGLVRLGTNYLTNSATTANWRSRAHTRITAVQSRMSSACSGGANAKLKAGYYCKANEFIQKWDQCRTDTHTTKCGFKTYFQKYFETGRFIKASDFEVLNGVISELYVQGSAIVAELVKKSDTQMSSLVTTHNKYVDVKSEDCKHDWPRAFDCGTNKDCKIKTMYRPDCVLRFIINAVQKFIDRKGNSDWNTARVNNLKYETLTIFRELPLTYYSGLISAEIDKILPSVHKKIEELRANFDLNGFKTWLDSVAPITFVPRWAFLLACDNHIIKTEYTTYCIMTSLKDAVFLFVKSARNEAAVTTKTLDPITNYIPLLEQLQINRVSELLSMQAANYFDILNGKVDDIASYLKDNFSALGNYFSSLATYDTQKSAADVAFVQGMLNTFDSQIKTSSGPLTRKLTLLFQLAFGATAADLLSKIASLVLAIVGACNPLEYILGSPDLNDIVDRANDVAQVGVNIARLITFITTILPNLADKAQILNTGFAKNSAFLKIVGDLASGLNGNDPGIVDKSNRFLQMYNDYSPAVQKSQISALGAAWETAIEEICDIAFDGSTVASALVEAGIAGKGDCLTINEDMAKYISINEQIFEFQFELIESLAQAVRAKLAFGMAEKLQIAYQNTQQIDSSFLKNTAVVSHLISTLHIWGIVNQYCNILTYSNGGTEASVCTTALNLPSHTAIAQVISYRSDISCSNKESFYMTIPTTPSVAGAKDYVDLDTLFKGDEVTLKIPNFQWLQSNAPITSGESGNSFFVEKMELYLPLEVTGQIVVNVKVDPGLTNVLQPGGTKYVIPLTGYGTKYQINTPSCYTNNMQYLPYDLCKSTNKVCMISEGKRDRPIQPSIYNTWILTALITPDTPAPAPKTPNFKLIAGVTVCSQVAASASKRSTMQKRLDAMEDGRAFGALRRHKRSTYCCTGNQYWAGDKCQNCPDASSRKLSGYFCE</sequence>
<proteinExistence type="predicted"/>
<keyword evidence="1" id="KW-0732">Signal</keyword>
<evidence type="ECO:0000313" key="2">
    <source>
        <dbReference type="EMBL" id="KAK6179634.1"/>
    </source>
</evidence>
<feature type="signal peptide" evidence="1">
    <location>
        <begin position="1"/>
        <end position="21"/>
    </location>
</feature>
<keyword evidence="3" id="KW-1185">Reference proteome</keyword>
<name>A0AAN8JPD1_PATCE</name>
<gene>
    <name evidence="2" type="ORF">SNE40_011948</name>
</gene>
<comment type="caution">
    <text evidence="2">The sequence shown here is derived from an EMBL/GenBank/DDBJ whole genome shotgun (WGS) entry which is preliminary data.</text>
</comment>
<dbReference type="EMBL" id="JAZGQO010000008">
    <property type="protein sequence ID" value="KAK6179634.1"/>
    <property type="molecule type" value="Genomic_DNA"/>
</dbReference>
<reference evidence="2 3" key="1">
    <citation type="submission" date="2024-01" db="EMBL/GenBank/DDBJ databases">
        <title>The genome of the rayed Mediterranean limpet Patella caerulea (Linnaeus, 1758).</title>
        <authorList>
            <person name="Anh-Thu Weber A."/>
            <person name="Halstead-Nussloch G."/>
        </authorList>
    </citation>
    <scope>NUCLEOTIDE SEQUENCE [LARGE SCALE GENOMIC DNA]</scope>
    <source>
        <strain evidence="2">AATW-2023a</strain>
        <tissue evidence="2">Whole specimen</tissue>
    </source>
</reference>
<evidence type="ECO:0000256" key="1">
    <source>
        <dbReference type="SAM" id="SignalP"/>
    </source>
</evidence>
<feature type="chain" id="PRO_5042987323" evidence="1">
    <location>
        <begin position="22"/>
        <end position="1179"/>
    </location>
</feature>